<dbReference type="EMBL" id="JAVDQD010000002">
    <property type="protein sequence ID" value="MDR6238574.1"/>
    <property type="molecule type" value="Genomic_DNA"/>
</dbReference>
<evidence type="ECO:0000313" key="2">
    <source>
        <dbReference type="EMBL" id="MDR6238574.1"/>
    </source>
</evidence>
<gene>
    <name evidence="2" type="ORF">HNQ88_001611</name>
</gene>
<evidence type="ECO:0000256" key="1">
    <source>
        <dbReference type="SAM" id="Phobius"/>
    </source>
</evidence>
<feature type="transmembrane region" description="Helical" evidence="1">
    <location>
        <begin position="12"/>
        <end position="34"/>
    </location>
</feature>
<keyword evidence="1" id="KW-0472">Membrane</keyword>
<organism evidence="2 3">
    <name type="scientific">Aureibacter tunicatorum</name>
    <dbReference type="NCBI Taxonomy" id="866807"/>
    <lineage>
        <taxon>Bacteria</taxon>
        <taxon>Pseudomonadati</taxon>
        <taxon>Bacteroidota</taxon>
        <taxon>Cytophagia</taxon>
        <taxon>Cytophagales</taxon>
        <taxon>Persicobacteraceae</taxon>
        <taxon>Aureibacter</taxon>
    </lineage>
</organism>
<keyword evidence="1" id="KW-0812">Transmembrane</keyword>
<dbReference type="AlphaFoldDB" id="A0AAE3XMB8"/>
<keyword evidence="3" id="KW-1185">Reference proteome</keyword>
<proteinExistence type="predicted"/>
<name>A0AAE3XMB8_9BACT</name>
<sequence length="140" mass="15174">MNLSLEYLNGLANQILLISSLLGGFSIAIVSNLLTDKTKGQITNRIFQVTTLAAGSFLVSVFAMTKIVMMTTKGYPENISSETLETSNIIGSISFLLGITFLCFVIVLSGWTKSKQLGIFTTIVGIITFTFIFMTITNIA</sequence>
<feature type="transmembrane region" description="Helical" evidence="1">
    <location>
        <begin position="117"/>
        <end position="136"/>
    </location>
</feature>
<dbReference type="Proteomes" id="UP001185092">
    <property type="component" value="Unassembled WGS sequence"/>
</dbReference>
<accession>A0AAE3XMB8</accession>
<feature type="transmembrane region" description="Helical" evidence="1">
    <location>
        <begin position="46"/>
        <end position="69"/>
    </location>
</feature>
<evidence type="ECO:0000313" key="3">
    <source>
        <dbReference type="Proteomes" id="UP001185092"/>
    </source>
</evidence>
<comment type="caution">
    <text evidence="2">The sequence shown here is derived from an EMBL/GenBank/DDBJ whole genome shotgun (WGS) entry which is preliminary data.</text>
</comment>
<reference evidence="2" key="1">
    <citation type="submission" date="2023-07" db="EMBL/GenBank/DDBJ databases">
        <title>Genomic Encyclopedia of Type Strains, Phase IV (KMG-IV): sequencing the most valuable type-strain genomes for metagenomic binning, comparative biology and taxonomic classification.</title>
        <authorList>
            <person name="Goeker M."/>
        </authorList>
    </citation>
    <scope>NUCLEOTIDE SEQUENCE</scope>
    <source>
        <strain evidence="2">DSM 26174</strain>
    </source>
</reference>
<keyword evidence="1" id="KW-1133">Transmembrane helix</keyword>
<feature type="transmembrane region" description="Helical" evidence="1">
    <location>
        <begin position="89"/>
        <end position="110"/>
    </location>
</feature>
<dbReference type="RefSeq" id="WP_309938084.1">
    <property type="nucleotide sequence ID" value="NZ_AP025305.1"/>
</dbReference>
<protein>
    <submittedName>
        <fullName evidence="2">Cytochrome bd-type quinol oxidase subunit 2</fullName>
    </submittedName>
</protein>